<organism evidence="1 2">
    <name type="scientific">Apiosordaria backusii</name>
    <dbReference type="NCBI Taxonomy" id="314023"/>
    <lineage>
        <taxon>Eukaryota</taxon>
        <taxon>Fungi</taxon>
        <taxon>Dikarya</taxon>
        <taxon>Ascomycota</taxon>
        <taxon>Pezizomycotina</taxon>
        <taxon>Sordariomycetes</taxon>
        <taxon>Sordariomycetidae</taxon>
        <taxon>Sordariales</taxon>
        <taxon>Lasiosphaeriaceae</taxon>
        <taxon>Apiosordaria</taxon>
    </lineage>
</organism>
<reference evidence="1" key="1">
    <citation type="submission" date="2023-06" db="EMBL/GenBank/DDBJ databases">
        <title>Genome-scale phylogeny and comparative genomics of the fungal order Sordariales.</title>
        <authorList>
            <consortium name="Lawrence Berkeley National Laboratory"/>
            <person name="Hensen N."/>
            <person name="Bonometti L."/>
            <person name="Westerberg I."/>
            <person name="Brannstrom I.O."/>
            <person name="Guillou S."/>
            <person name="Cros-Aarteil S."/>
            <person name="Calhoun S."/>
            <person name="Haridas S."/>
            <person name="Kuo A."/>
            <person name="Mondo S."/>
            <person name="Pangilinan J."/>
            <person name="Riley R."/>
            <person name="Labutti K."/>
            <person name="Andreopoulos B."/>
            <person name="Lipzen A."/>
            <person name="Chen C."/>
            <person name="Yanf M."/>
            <person name="Daum C."/>
            <person name="Ng V."/>
            <person name="Clum A."/>
            <person name="Steindorff A."/>
            <person name="Ohm R."/>
            <person name="Martin F."/>
            <person name="Silar P."/>
            <person name="Natvig D."/>
            <person name="Lalanne C."/>
            <person name="Gautier V."/>
            <person name="Ament-Velasquez S.L."/>
            <person name="Kruys A."/>
            <person name="Hutchinson M.I."/>
            <person name="Powell A.J."/>
            <person name="Barry K."/>
            <person name="Miller A.N."/>
            <person name="Grigoriev I.V."/>
            <person name="Debuchy R."/>
            <person name="Gladieux P."/>
            <person name="Thoren M.H."/>
            <person name="Johannesson H."/>
        </authorList>
    </citation>
    <scope>NUCLEOTIDE SEQUENCE</scope>
    <source>
        <strain evidence="1">CBS 540.89</strain>
    </source>
</reference>
<accession>A0AA40EXJ3</accession>
<sequence>MPPEPPFLLLPFEIREQIYLEYMDVMGSSNFEYIFNHHTGKLRRRSRFAFRATQHVIDNFQCLMYTCKQVAAEMKGLPFHLHKIVFTTYFTEDVRNTARFFNYLHMRLFADQVNVAYETALEIKNSQDSIHPATLQAIKSSCPSVWPFWKEDHEDIGLTKNRWPCWGEVPSIYRQAQQKVMLLLASDQQLVKSQRFSEKTGLYHYSEENPDLASIIKFQNTPWDIPTNVELNEMARILGCRPVFWNNTRRFSAAAVAIRWLNGLDPELRKHIRSLELREDYGGAVGYPECHAIGLIPFCKENPRLRIQRRLSLYNNVQRNTVQGFKGGDFEQDEFTDGGSGTARHWRVQMTRMVAEWLAEASVLYTVYGMPQEAFTLVLDHERVVWSYEPPSPIRFLLQAAEWQAVSEEAFMGGDPLRPWRFIDAVGDDTHSYQCKNFPAMIEALVCGRDTVGTYGISIRKNFKFGNGLWTRERIREIVEDIKNKGMKAEHWSAECGQKSTRQMTFRYE</sequence>
<dbReference type="AlphaFoldDB" id="A0AA40EXJ3"/>
<dbReference type="Proteomes" id="UP001172159">
    <property type="component" value="Unassembled WGS sequence"/>
</dbReference>
<evidence type="ECO:0000313" key="1">
    <source>
        <dbReference type="EMBL" id="KAK0747385.1"/>
    </source>
</evidence>
<name>A0AA40EXJ3_9PEZI</name>
<evidence type="ECO:0000313" key="2">
    <source>
        <dbReference type="Proteomes" id="UP001172159"/>
    </source>
</evidence>
<protein>
    <submittedName>
        <fullName evidence="1">Uncharacterized protein</fullName>
    </submittedName>
</protein>
<dbReference type="EMBL" id="JAUKTV010000001">
    <property type="protein sequence ID" value="KAK0747385.1"/>
    <property type="molecule type" value="Genomic_DNA"/>
</dbReference>
<proteinExistence type="predicted"/>
<comment type="caution">
    <text evidence="1">The sequence shown here is derived from an EMBL/GenBank/DDBJ whole genome shotgun (WGS) entry which is preliminary data.</text>
</comment>
<keyword evidence="2" id="KW-1185">Reference proteome</keyword>
<gene>
    <name evidence="1" type="ORF">B0T21DRAFT_406017</name>
</gene>